<accession>A0A4Y5YRY9</accession>
<dbReference type="OrthoDB" id="3185659at2"/>
<dbReference type="GO" id="GO:0051287">
    <property type="term" value="F:NAD binding"/>
    <property type="evidence" value="ECO:0007669"/>
    <property type="project" value="InterPro"/>
</dbReference>
<evidence type="ECO:0000313" key="3">
    <source>
        <dbReference type="Proteomes" id="UP000316125"/>
    </source>
</evidence>
<dbReference type="InterPro" id="IPR029154">
    <property type="entry name" value="HIBADH-like_NADP-bd"/>
</dbReference>
<proteinExistence type="predicted"/>
<reference evidence="2 3" key="1">
    <citation type="submission" date="2019-06" db="EMBL/GenBank/DDBJ databases">
        <title>Complete genome of Microbacterium foliorum M2.</title>
        <authorList>
            <person name="Cao G."/>
        </authorList>
    </citation>
    <scope>NUCLEOTIDE SEQUENCE [LARGE SCALE GENOMIC DNA]</scope>
    <source>
        <strain evidence="2 3">M2</strain>
    </source>
</reference>
<dbReference type="Proteomes" id="UP000316125">
    <property type="component" value="Chromosome"/>
</dbReference>
<dbReference type="EMBL" id="CP041040">
    <property type="protein sequence ID" value="QDE35590.1"/>
    <property type="molecule type" value="Genomic_DNA"/>
</dbReference>
<name>A0A4Y5YRY9_9MICO</name>
<dbReference type="Gene3D" id="1.10.1040.10">
    <property type="entry name" value="N-(1-d-carboxylethyl)-l-norvaline Dehydrogenase, domain 2"/>
    <property type="match status" value="1"/>
</dbReference>
<dbReference type="SUPFAM" id="SSF48179">
    <property type="entry name" value="6-phosphogluconate dehydrogenase C-terminal domain-like"/>
    <property type="match status" value="1"/>
</dbReference>
<protein>
    <submittedName>
        <fullName evidence="2">NAD(P)-dependent oxidoreductase</fullName>
    </submittedName>
</protein>
<sequence>MAASEAMLIGQGLGLSAADLHLLLRDSAGGSRYLDNHADRHLEGDYLETFGIDRVVEELSTVSQMSKTAGVASDVLDASARAHQAALERFGPEPGELLAVKLLEEATGRTLRR</sequence>
<evidence type="ECO:0000313" key="2">
    <source>
        <dbReference type="EMBL" id="QDE35590.1"/>
    </source>
</evidence>
<dbReference type="InterPro" id="IPR013328">
    <property type="entry name" value="6PGD_dom2"/>
</dbReference>
<dbReference type="Pfam" id="PF14833">
    <property type="entry name" value="NAD_binding_11"/>
    <property type="match status" value="1"/>
</dbReference>
<dbReference type="RefSeq" id="WP_140037764.1">
    <property type="nucleotide sequence ID" value="NZ_CP041040.1"/>
</dbReference>
<dbReference type="AlphaFoldDB" id="A0A4Y5YRY9"/>
<organism evidence="2 3">
    <name type="scientific">Microbacterium foliorum</name>
    <dbReference type="NCBI Taxonomy" id="104336"/>
    <lineage>
        <taxon>Bacteria</taxon>
        <taxon>Bacillati</taxon>
        <taxon>Actinomycetota</taxon>
        <taxon>Actinomycetes</taxon>
        <taxon>Micrococcales</taxon>
        <taxon>Microbacteriaceae</taxon>
        <taxon>Microbacterium</taxon>
    </lineage>
</organism>
<gene>
    <name evidence="2" type="ORF">FIV50_12820</name>
</gene>
<feature type="domain" description="3-hydroxyisobutyrate dehydrogenase-like NAD-binding" evidence="1">
    <location>
        <begin position="2"/>
        <end position="101"/>
    </location>
</feature>
<evidence type="ECO:0000259" key="1">
    <source>
        <dbReference type="Pfam" id="PF14833"/>
    </source>
</evidence>
<dbReference type="InterPro" id="IPR008927">
    <property type="entry name" value="6-PGluconate_DH-like_C_sf"/>
</dbReference>